<evidence type="ECO:0000259" key="9">
    <source>
        <dbReference type="PROSITE" id="PS50059"/>
    </source>
</evidence>
<gene>
    <name evidence="10" type="primary">fkbB</name>
    <name evidence="10" type="ORF">MOPEL_096_00220</name>
</gene>
<sequence>MSSIRLRLAATVLPVALALTACGDKPDDTSAQAPAPTTASAPAQSAELAGIKVEGAGTEKPRLVLPSTPFTTSGRGFRVLKEGSGTQIGGQDDVSAHYLLVNGKDGKQLDARFGKEVVGMSLSDETLQQAIRTAMVGQKAGAQIVVAIPGKEAVGEQGNSQLGVGPTDTLLYYFEVVDAKTPLTKATGTPVPPKAGLPTVTMGKTAKDPATFAIPKGATPPKETVVQPLIVGKGPKVEPRQTVRVTYTGATWREPGKPFDHSGQSPQGFVEFPVGEGQLIKGWDKGLPGHPVGSRLLVVVPPKDGYGAQGKGEAIKGTDTLVFVLDILDAK</sequence>
<feature type="chain" id="PRO_5038410873" description="peptidylprolyl isomerase" evidence="8">
    <location>
        <begin position="22"/>
        <end position="331"/>
    </location>
</feature>
<dbReference type="SUPFAM" id="SSF54534">
    <property type="entry name" value="FKBP-like"/>
    <property type="match status" value="2"/>
</dbReference>
<evidence type="ECO:0000256" key="8">
    <source>
        <dbReference type="SAM" id="SignalP"/>
    </source>
</evidence>
<dbReference type="InterPro" id="IPR046357">
    <property type="entry name" value="PPIase_dom_sf"/>
</dbReference>
<feature type="compositionally biased region" description="Low complexity" evidence="7">
    <location>
        <begin position="29"/>
        <end position="45"/>
    </location>
</feature>
<comment type="catalytic activity">
    <reaction evidence="1 6">
        <text>[protein]-peptidylproline (omega=180) = [protein]-peptidylproline (omega=0)</text>
        <dbReference type="Rhea" id="RHEA:16237"/>
        <dbReference type="Rhea" id="RHEA-COMP:10747"/>
        <dbReference type="Rhea" id="RHEA-COMP:10748"/>
        <dbReference type="ChEBI" id="CHEBI:83833"/>
        <dbReference type="ChEBI" id="CHEBI:83834"/>
        <dbReference type="EC" id="5.2.1.8"/>
    </reaction>
</comment>
<evidence type="ECO:0000256" key="7">
    <source>
        <dbReference type="SAM" id="MobiDB-lite"/>
    </source>
</evidence>
<keyword evidence="5 6" id="KW-0413">Isomerase</keyword>
<evidence type="ECO:0000256" key="2">
    <source>
        <dbReference type="ARBA" id="ARBA00006577"/>
    </source>
</evidence>
<evidence type="ECO:0000313" key="10">
    <source>
        <dbReference type="EMBL" id="GAB49015.1"/>
    </source>
</evidence>
<feature type="signal peptide" evidence="8">
    <location>
        <begin position="1"/>
        <end position="21"/>
    </location>
</feature>
<reference evidence="10 11" key="1">
    <citation type="submission" date="2012-02" db="EMBL/GenBank/DDBJ databases">
        <title>Whole genome shotgun sequence of Mobilicoccus pelagius NBRC 104925.</title>
        <authorList>
            <person name="Yoshida Y."/>
            <person name="Hosoyama A."/>
            <person name="Tsuchikane K."/>
            <person name="Katsumata H."/>
            <person name="Yamazaki S."/>
            <person name="Fujita N."/>
        </authorList>
    </citation>
    <scope>NUCLEOTIDE SEQUENCE [LARGE SCALE GENOMIC DNA]</scope>
    <source>
        <strain evidence="10 11">NBRC 104925</strain>
    </source>
</reference>
<evidence type="ECO:0000313" key="11">
    <source>
        <dbReference type="Proteomes" id="UP000004367"/>
    </source>
</evidence>
<dbReference type="InterPro" id="IPR001179">
    <property type="entry name" value="PPIase_FKBP_dom"/>
</dbReference>
<keyword evidence="4 6" id="KW-0697">Rotamase</keyword>
<feature type="region of interest" description="Disordered" evidence="7">
    <location>
        <begin position="26"/>
        <end position="45"/>
    </location>
</feature>
<dbReference type="eggNOG" id="COG0545">
    <property type="taxonomic scope" value="Bacteria"/>
</dbReference>
<dbReference type="EC" id="5.2.1.8" evidence="3 6"/>
<evidence type="ECO:0000256" key="5">
    <source>
        <dbReference type="ARBA" id="ARBA00023235"/>
    </source>
</evidence>
<evidence type="ECO:0000256" key="3">
    <source>
        <dbReference type="ARBA" id="ARBA00013194"/>
    </source>
</evidence>
<organism evidence="10 11">
    <name type="scientific">Mobilicoccus pelagius NBRC 104925</name>
    <dbReference type="NCBI Taxonomy" id="1089455"/>
    <lineage>
        <taxon>Bacteria</taxon>
        <taxon>Bacillati</taxon>
        <taxon>Actinomycetota</taxon>
        <taxon>Actinomycetes</taxon>
        <taxon>Micrococcales</taxon>
        <taxon>Dermatophilaceae</taxon>
        <taxon>Mobilicoccus</taxon>
    </lineage>
</organism>
<dbReference type="PROSITE" id="PS51257">
    <property type="entry name" value="PROKAR_LIPOPROTEIN"/>
    <property type="match status" value="1"/>
</dbReference>
<dbReference type="RefSeq" id="WP_009482913.1">
    <property type="nucleotide sequence ID" value="NZ_BAFE01000073.1"/>
</dbReference>
<dbReference type="STRING" id="1089455.MOPEL_096_00220"/>
<evidence type="ECO:0000256" key="4">
    <source>
        <dbReference type="ARBA" id="ARBA00023110"/>
    </source>
</evidence>
<dbReference type="Pfam" id="PF00254">
    <property type="entry name" value="FKBP_C"/>
    <property type="match status" value="2"/>
</dbReference>
<dbReference type="PANTHER" id="PTHR43811">
    <property type="entry name" value="FKBP-TYPE PEPTIDYL-PROLYL CIS-TRANS ISOMERASE FKPA"/>
    <property type="match status" value="1"/>
</dbReference>
<dbReference type="PROSITE" id="PS50059">
    <property type="entry name" value="FKBP_PPIASE"/>
    <property type="match status" value="2"/>
</dbReference>
<feature type="domain" description="PPIase FKBP-type" evidence="9">
    <location>
        <begin position="91"/>
        <end position="180"/>
    </location>
</feature>
<keyword evidence="8" id="KW-0732">Signal</keyword>
<dbReference type="Proteomes" id="UP000004367">
    <property type="component" value="Unassembled WGS sequence"/>
</dbReference>
<dbReference type="EMBL" id="BAFE01000073">
    <property type="protein sequence ID" value="GAB49015.1"/>
    <property type="molecule type" value="Genomic_DNA"/>
</dbReference>
<comment type="caution">
    <text evidence="10">The sequence shown here is derived from an EMBL/GenBank/DDBJ whole genome shotgun (WGS) entry which is preliminary data.</text>
</comment>
<protein>
    <recommendedName>
        <fullName evidence="3 6">peptidylprolyl isomerase</fullName>
        <ecNumber evidence="3 6">5.2.1.8</ecNumber>
    </recommendedName>
</protein>
<comment type="similarity">
    <text evidence="2">Belongs to the FKBP-type PPIase family.</text>
</comment>
<dbReference type="Gene3D" id="3.10.50.40">
    <property type="match status" value="2"/>
</dbReference>
<dbReference type="AlphaFoldDB" id="H5UTF7"/>
<name>H5UTF7_9MICO</name>
<dbReference type="PANTHER" id="PTHR43811:SF19">
    <property type="entry name" value="39 KDA FK506-BINDING NUCLEAR PROTEIN"/>
    <property type="match status" value="1"/>
</dbReference>
<proteinExistence type="inferred from homology"/>
<accession>H5UTF7</accession>
<dbReference type="OrthoDB" id="25996at2"/>
<keyword evidence="11" id="KW-1185">Reference proteome</keyword>
<feature type="domain" description="PPIase FKBP-type" evidence="9">
    <location>
        <begin position="240"/>
        <end position="331"/>
    </location>
</feature>
<evidence type="ECO:0000256" key="6">
    <source>
        <dbReference type="PROSITE-ProRule" id="PRU00277"/>
    </source>
</evidence>
<dbReference type="GO" id="GO:0003755">
    <property type="term" value="F:peptidyl-prolyl cis-trans isomerase activity"/>
    <property type="evidence" value="ECO:0007669"/>
    <property type="project" value="UniProtKB-KW"/>
</dbReference>
<evidence type="ECO:0000256" key="1">
    <source>
        <dbReference type="ARBA" id="ARBA00000971"/>
    </source>
</evidence>